<dbReference type="PROSITE" id="PS51186">
    <property type="entry name" value="GNAT"/>
    <property type="match status" value="1"/>
</dbReference>
<dbReference type="InterPro" id="IPR000182">
    <property type="entry name" value="GNAT_dom"/>
</dbReference>
<dbReference type="AlphaFoldDB" id="A0A1H3NVE9"/>
<accession>A0A1H3NVE9</accession>
<keyword evidence="2" id="KW-0808">Transferase</keyword>
<proteinExistence type="predicted"/>
<gene>
    <name evidence="2" type="ORF">SAMN05421736_104215</name>
</gene>
<dbReference type="PANTHER" id="PTHR43415">
    <property type="entry name" value="SPERMIDINE N(1)-ACETYLTRANSFERASE"/>
    <property type="match status" value="1"/>
</dbReference>
<keyword evidence="3" id="KW-1185">Reference proteome</keyword>
<dbReference type="SUPFAM" id="SSF55729">
    <property type="entry name" value="Acyl-CoA N-acyltransferases (Nat)"/>
    <property type="match status" value="1"/>
</dbReference>
<dbReference type="STRING" id="1503961.SAMN05421736_104215"/>
<dbReference type="GO" id="GO:0016747">
    <property type="term" value="F:acyltransferase activity, transferring groups other than amino-acyl groups"/>
    <property type="evidence" value="ECO:0007669"/>
    <property type="project" value="InterPro"/>
</dbReference>
<dbReference type="Proteomes" id="UP000198935">
    <property type="component" value="Unassembled WGS sequence"/>
</dbReference>
<sequence length="191" mass="22060">MVDLSNKPTIIGKKIILRPMKAADDFPYIEECLNDAEVVKLTGSSPEYDREEVFHWYNTRNEQTNRLDLAIVDKTTNVFVGEIVVNELDQLHQSMNLRILIGPRGRDRGFGTEATQLMVDYVLMNTVLNQLTLSVFAFNPRARRVYEKVGFTMESIDKNQLEYDGKQIDSINMKLTRENWLIKQNEKSAGR</sequence>
<dbReference type="Gene3D" id="3.40.630.30">
    <property type="match status" value="1"/>
</dbReference>
<evidence type="ECO:0000259" key="1">
    <source>
        <dbReference type="PROSITE" id="PS51186"/>
    </source>
</evidence>
<evidence type="ECO:0000313" key="2">
    <source>
        <dbReference type="EMBL" id="SDY92643.1"/>
    </source>
</evidence>
<evidence type="ECO:0000313" key="3">
    <source>
        <dbReference type="Proteomes" id="UP000198935"/>
    </source>
</evidence>
<dbReference type="EMBL" id="FNPI01000004">
    <property type="protein sequence ID" value="SDY92643.1"/>
    <property type="molecule type" value="Genomic_DNA"/>
</dbReference>
<dbReference type="PANTHER" id="PTHR43415:SF3">
    <property type="entry name" value="GNAT-FAMILY ACETYLTRANSFERASE"/>
    <property type="match status" value="1"/>
</dbReference>
<protein>
    <submittedName>
        <fullName evidence="2">Diamine N-acetyltransferase</fullName>
    </submittedName>
</protein>
<dbReference type="OrthoDB" id="9795206at2"/>
<dbReference type="Pfam" id="PF13302">
    <property type="entry name" value="Acetyltransf_3"/>
    <property type="match status" value="1"/>
</dbReference>
<organism evidence="2 3">
    <name type="scientific">Evansella caseinilytica</name>
    <dbReference type="NCBI Taxonomy" id="1503961"/>
    <lineage>
        <taxon>Bacteria</taxon>
        <taxon>Bacillati</taxon>
        <taxon>Bacillota</taxon>
        <taxon>Bacilli</taxon>
        <taxon>Bacillales</taxon>
        <taxon>Bacillaceae</taxon>
        <taxon>Evansella</taxon>
    </lineage>
</organism>
<feature type="domain" description="N-acetyltransferase" evidence="1">
    <location>
        <begin position="15"/>
        <end position="178"/>
    </location>
</feature>
<name>A0A1H3NVE9_9BACI</name>
<dbReference type="InterPro" id="IPR016181">
    <property type="entry name" value="Acyl_CoA_acyltransferase"/>
</dbReference>
<reference evidence="3" key="1">
    <citation type="submission" date="2016-10" db="EMBL/GenBank/DDBJ databases">
        <authorList>
            <person name="Varghese N."/>
            <person name="Submissions S."/>
        </authorList>
    </citation>
    <scope>NUCLEOTIDE SEQUENCE [LARGE SCALE GENOMIC DNA]</scope>
    <source>
        <strain evidence="3">SP</strain>
    </source>
</reference>